<sequence>MFKYIIPTLLAFVLIFINIRDDEFDGNSLKLGLSVPRSGIMHAVGDAVYSGANAYFLHANQNNTLKNIKIDLIVYDDKYEPDLAMENIKKLIDKNIFAFFGLVGTPTVKNILPILRNAEIPLIAPFTGASFLRNNEGIDVVNFRSSYKEEIDYIVEYLRNKRDISRFAVFYQNDDYGEEGFVSLLYSLNERGLTLAGEGTYKRNTLSIRHAFYEIKSSKPEAVFMIGAYKANALFIKTAKKDPVFKNTLFCNISFGDADEMIRELDYNTKNLLFSQVVPSYKDSVKPVILEYKDAMKRYFPNQPLGFISLEAFLAAKSVVQALKNIDGSITREKFIKKIKSLPKNILDGVDIDYKNTQLHNKVYLFKYKNSKFIEVHNEN</sequence>
<comment type="similarity">
    <text evidence="1">Belongs to the leucine-binding protein family.</text>
</comment>
<dbReference type="SUPFAM" id="SSF53822">
    <property type="entry name" value="Periplasmic binding protein-like I"/>
    <property type="match status" value="1"/>
</dbReference>
<dbReference type="AlphaFoldDB" id="A0A7S7LTK2"/>
<dbReference type="InterPro" id="IPR028081">
    <property type="entry name" value="Leu-bd"/>
</dbReference>
<dbReference type="PANTHER" id="PTHR47235">
    <property type="entry name" value="BLR6548 PROTEIN"/>
    <property type="match status" value="1"/>
</dbReference>
<evidence type="ECO:0000313" key="5">
    <source>
        <dbReference type="Proteomes" id="UP000593994"/>
    </source>
</evidence>
<dbReference type="KEGG" id="sbal:HUE88_08230"/>
<dbReference type="InterPro" id="IPR028082">
    <property type="entry name" value="Peripla_BP_I"/>
</dbReference>
<gene>
    <name evidence="4" type="ORF">HUE88_08230</name>
</gene>
<dbReference type="Proteomes" id="UP000593994">
    <property type="component" value="Chromosome"/>
</dbReference>
<dbReference type="Pfam" id="PF13458">
    <property type="entry name" value="Peripla_BP_6"/>
    <property type="match status" value="1"/>
</dbReference>
<name>A0A7S7LTK2_9BACT</name>
<protein>
    <submittedName>
        <fullName evidence="4">ABC transporter substrate-binding protein</fullName>
    </submittedName>
</protein>
<evidence type="ECO:0000256" key="2">
    <source>
        <dbReference type="ARBA" id="ARBA00022729"/>
    </source>
</evidence>
<accession>A0A7S7LTK2</accession>
<dbReference type="CDD" id="cd19978">
    <property type="entry name" value="PBP1_ABC_ligand_binding-like"/>
    <property type="match status" value="1"/>
</dbReference>
<dbReference type="PANTHER" id="PTHR47235:SF1">
    <property type="entry name" value="BLR6548 PROTEIN"/>
    <property type="match status" value="1"/>
</dbReference>
<evidence type="ECO:0000313" key="4">
    <source>
        <dbReference type="EMBL" id="QOY51128.1"/>
    </source>
</evidence>
<evidence type="ECO:0000256" key="1">
    <source>
        <dbReference type="ARBA" id="ARBA00010062"/>
    </source>
</evidence>
<reference evidence="4 5" key="1">
    <citation type="submission" date="2020-05" db="EMBL/GenBank/DDBJ databases">
        <title>Sulfurimonas marisnigri, sp. nov., and Sulfurimonas baltica, sp. nov., manganese oxide reducing chemolithoautotrophs of the class Epsilonproteobacteria isolated from the pelagic redoxclines of the Black and Baltic Seas and emended description of the genus Sulfurimonas.</title>
        <authorList>
            <person name="Henkel J.V."/>
            <person name="Laudan C."/>
            <person name="Werner J."/>
            <person name="Neu T."/>
            <person name="Plewe S."/>
            <person name="Sproer C."/>
            <person name="Bunk B."/>
            <person name="Schulz-Vogt H.N."/>
        </authorList>
    </citation>
    <scope>NUCLEOTIDE SEQUENCE [LARGE SCALE GENOMIC DNA]</scope>
    <source>
        <strain evidence="4 5">GD2</strain>
    </source>
</reference>
<organism evidence="4 5">
    <name type="scientific">Candidatus Sulfurimonas baltica</name>
    <dbReference type="NCBI Taxonomy" id="2740404"/>
    <lineage>
        <taxon>Bacteria</taxon>
        <taxon>Pseudomonadati</taxon>
        <taxon>Campylobacterota</taxon>
        <taxon>Epsilonproteobacteria</taxon>
        <taxon>Campylobacterales</taxon>
        <taxon>Sulfurimonadaceae</taxon>
        <taxon>Sulfurimonas</taxon>
    </lineage>
</organism>
<evidence type="ECO:0000259" key="3">
    <source>
        <dbReference type="Pfam" id="PF13458"/>
    </source>
</evidence>
<proteinExistence type="inferred from homology"/>
<keyword evidence="2" id="KW-0732">Signal</keyword>
<dbReference type="Gene3D" id="3.40.50.2300">
    <property type="match status" value="2"/>
</dbReference>
<keyword evidence="5" id="KW-1185">Reference proteome</keyword>
<dbReference type="RefSeq" id="WP_194368242.1">
    <property type="nucleotide sequence ID" value="NZ_CP054492.1"/>
</dbReference>
<dbReference type="EMBL" id="CP054492">
    <property type="protein sequence ID" value="QOY51128.1"/>
    <property type="molecule type" value="Genomic_DNA"/>
</dbReference>
<feature type="domain" description="Leucine-binding protein" evidence="3">
    <location>
        <begin position="29"/>
        <end position="369"/>
    </location>
</feature>